<evidence type="ECO:0000313" key="1">
    <source>
        <dbReference type="EMBL" id="KAJ6038262.1"/>
    </source>
</evidence>
<dbReference type="AlphaFoldDB" id="A0AAD6I943"/>
<comment type="caution">
    <text evidence="1">The sequence shown here is derived from an EMBL/GenBank/DDBJ whole genome shotgun (WGS) entry which is preliminary data.</text>
</comment>
<dbReference type="Proteomes" id="UP001219568">
    <property type="component" value="Unassembled WGS sequence"/>
</dbReference>
<gene>
    <name evidence="1" type="ORF">N7460_008033</name>
</gene>
<protein>
    <submittedName>
        <fullName evidence="1">NmrA-like family protein</fullName>
    </submittedName>
</protein>
<proteinExistence type="predicted"/>
<sequence>MCWELEEALNQKIESFDEVKLLKNLAGHPEVLPDYATFVDLAKFMVRSLDTDNWPEYSIVSGSDITFNEVIAIAERVGASKFHVIHDDEEKLQKNEATLLSPDGISS</sequence>
<keyword evidence="2" id="KW-1185">Reference proteome</keyword>
<reference evidence="1" key="2">
    <citation type="submission" date="2023-01" db="EMBL/GenBank/DDBJ databases">
        <authorList>
            <person name="Petersen C."/>
        </authorList>
    </citation>
    <scope>NUCLEOTIDE SEQUENCE</scope>
    <source>
        <strain evidence="1">IBT 15450</strain>
    </source>
</reference>
<name>A0AAD6I943_PENCN</name>
<organism evidence="1 2">
    <name type="scientific">Penicillium canescens</name>
    <dbReference type="NCBI Taxonomy" id="5083"/>
    <lineage>
        <taxon>Eukaryota</taxon>
        <taxon>Fungi</taxon>
        <taxon>Dikarya</taxon>
        <taxon>Ascomycota</taxon>
        <taxon>Pezizomycotina</taxon>
        <taxon>Eurotiomycetes</taxon>
        <taxon>Eurotiomycetidae</taxon>
        <taxon>Eurotiales</taxon>
        <taxon>Aspergillaceae</taxon>
        <taxon>Penicillium</taxon>
    </lineage>
</organism>
<evidence type="ECO:0000313" key="2">
    <source>
        <dbReference type="Proteomes" id="UP001219568"/>
    </source>
</evidence>
<accession>A0AAD6I943</accession>
<reference evidence="1" key="1">
    <citation type="journal article" date="2023" name="IMA Fungus">
        <title>Comparative genomic study of the Penicillium genus elucidates a diverse pangenome and 15 lateral gene transfer events.</title>
        <authorList>
            <person name="Petersen C."/>
            <person name="Sorensen T."/>
            <person name="Nielsen M.R."/>
            <person name="Sondergaard T.E."/>
            <person name="Sorensen J.L."/>
            <person name="Fitzpatrick D.A."/>
            <person name="Frisvad J.C."/>
            <person name="Nielsen K.L."/>
        </authorList>
    </citation>
    <scope>NUCLEOTIDE SEQUENCE</scope>
    <source>
        <strain evidence="1">IBT 15450</strain>
    </source>
</reference>
<dbReference type="EMBL" id="JAQJZL010000009">
    <property type="protein sequence ID" value="KAJ6038262.1"/>
    <property type="molecule type" value="Genomic_DNA"/>
</dbReference>